<name>A0A4Y9JVX0_9PAST</name>
<dbReference type="OrthoDB" id="9256156at2"/>
<evidence type="ECO:0000313" key="1">
    <source>
        <dbReference type="EMBL" id="TFV09638.1"/>
    </source>
</evidence>
<organism evidence="1 2">
    <name type="scientific">Muribacter muris</name>
    <dbReference type="NCBI Taxonomy" id="67855"/>
    <lineage>
        <taxon>Bacteria</taxon>
        <taxon>Pseudomonadati</taxon>
        <taxon>Pseudomonadota</taxon>
        <taxon>Gammaproteobacteria</taxon>
        <taxon>Pasteurellales</taxon>
        <taxon>Pasteurellaceae</taxon>
        <taxon>Muribacter</taxon>
    </lineage>
</organism>
<comment type="caution">
    <text evidence="1">The sequence shown here is derived from an EMBL/GenBank/DDBJ whole genome shotgun (WGS) entry which is preliminary data.</text>
</comment>
<accession>A0A4Y9JVX0</accession>
<sequence length="198" mass="23262">MKNNVREKLIEEYNSLLNKNKSTSIKYYFLLNNVNVNLYFDAYDSNSPLLSMILSSEKKYYYTSLNVNNDNIRVEYLEKIPMIILEKILDKDNTLTAFFRRINEHIMNNNGNVINYNKDVYFMNTIKFANKSRKDLPFFHHLRKTPMSDSSLELLYQTMGITRDILRKIQSSGYTIVRTGDISKRAVLTTALKRELGV</sequence>
<dbReference type="EMBL" id="SPPA01000016">
    <property type="protein sequence ID" value="TFV09638.1"/>
    <property type="molecule type" value="Genomic_DNA"/>
</dbReference>
<evidence type="ECO:0000313" key="2">
    <source>
        <dbReference type="Proteomes" id="UP000297396"/>
    </source>
</evidence>
<reference evidence="1 2" key="1">
    <citation type="submission" date="2019-03" db="EMBL/GenBank/DDBJ databases">
        <title>Diversity of the mouse oral microbiome.</title>
        <authorList>
            <person name="Joseph S."/>
            <person name="Aduse-Opoku J."/>
            <person name="Curtis M."/>
            <person name="Wade W."/>
            <person name="Hashim A."/>
        </authorList>
    </citation>
    <scope>NUCLEOTIDE SEQUENCE [LARGE SCALE GENOMIC DNA]</scope>
    <source>
        <strain evidence="1 2">WT12</strain>
    </source>
</reference>
<protein>
    <submittedName>
        <fullName evidence="1">Uncharacterized protein</fullName>
    </submittedName>
</protein>
<dbReference type="Proteomes" id="UP000297396">
    <property type="component" value="Unassembled WGS sequence"/>
</dbReference>
<gene>
    <name evidence="1" type="ORF">E4T80_07875</name>
</gene>
<proteinExistence type="predicted"/>
<dbReference type="AlphaFoldDB" id="A0A4Y9JVX0"/>
<dbReference type="RefSeq" id="WP_135057000.1">
    <property type="nucleotide sequence ID" value="NZ_JADGLC010000016.1"/>
</dbReference>